<proteinExistence type="predicted"/>
<evidence type="ECO:0000256" key="1">
    <source>
        <dbReference type="SAM" id="MobiDB-lite"/>
    </source>
</evidence>
<feature type="compositionally biased region" description="Basic and acidic residues" evidence="1">
    <location>
        <begin position="293"/>
        <end position="307"/>
    </location>
</feature>
<feature type="compositionally biased region" description="Polar residues" evidence="1">
    <location>
        <begin position="273"/>
        <end position="283"/>
    </location>
</feature>
<reference evidence="2" key="1">
    <citation type="submission" date="2023-01" db="EMBL/GenBank/DDBJ databases">
        <title>Exophiala dermititidis isolated from Cystic Fibrosis Patient.</title>
        <authorList>
            <person name="Kurbessoian T."/>
            <person name="Crocker A."/>
            <person name="Murante D."/>
            <person name="Hogan D.A."/>
            <person name="Stajich J.E."/>
        </authorList>
    </citation>
    <scope>NUCLEOTIDE SEQUENCE</scope>
    <source>
        <strain evidence="2">Ex8</strain>
    </source>
</reference>
<feature type="compositionally biased region" description="Basic and acidic residues" evidence="1">
    <location>
        <begin position="104"/>
        <end position="116"/>
    </location>
</feature>
<name>A0AAN6ISD5_EXODE</name>
<evidence type="ECO:0000313" key="2">
    <source>
        <dbReference type="EMBL" id="KAJ8988860.1"/>
    </source>
</evidence>
<feature type="compositionally biased region" description="Basic and acidic residues" evidence="1">
    <location>
        <begin position="88"/>
        <end position="97"/>
    </location>
</feature>
<comment type="caution">
    <text evidence="2">The sequence shown here is derived from an EMBL/GenBank/DDBJ whole genome shotgun (WGS) entry which is preliminary data.</text>
</comment>
<dbReference type="EMBL" id="JAJGCB010000016">
    <property type="protein sequence ID" value="KAJ8988860.1"/>
    <property type="molecule type" value="Genomic_DNA"/>
</dbReference>
<protein>
    <submittedName>
        <fullName evidence="2">Uncharacterized protein</fullName>
    </submittedName>
</protein>
<feature type="region of interest" description="Disordered" evidence="1">
    <location>
        <begin position="69"/>
        <end position="119"/>
    </location>
</feature>
<feature type="compositionally biased region" description="Basic residues" evidence="1">
    <location>
        <begin position="251"/>
        <end position="261"/>
    </location>
</feature>
<gene>
    <name evidence="2" type="ORF">HRR80_007066</name>
</gene>
<organism evidence="2 3">
    <name type="scientific">Exophiala dermatitidis</name>
    <name type="common">Black yeast-like fungus</name>
    <name type="synonym">Wangiella dermatitidis</name>
    <dbReference type="NCBI Taxonomy" id="5970"/>
    <lineage>
        <taxon>Eukaryota</taxon>
        <taxon>Fungi</taxon>
        <taxon>Dikarya</taxon>
        <taxon>Ascomycota</taxon>
        <taxon>Pezizomycotina</taxon>
        <taxon>Eurotiomycetes</taxon>
        <taxon>Chaetothyriomycetidae</taxon>
        <taxon>Chaetothyriales</taxon>
        <taxon>Herpotrichiellaceae</taxon>
        <taxon>Exophiala</taxon>
    </lineage>
</organism>
<accession>A0AAN6ISD5</accession>
<feature type="region of interest" description="Disordered" evidence="1">
    <location>
        <begin position="192"/>
        <end position="375"/>
    </location>
</feature>
<dbReference type="AlphaFoldDB" id="A0AAN6ISD5"/>
<dbReference type="Proteomes" id="UP001161757">
    <property type="component" value="Unassembled WGS sequence"/>
</dbReference>
<sequence>MSDFEDYAYSPYDDIEDILYDADPAPELADDLAEHAVHSPVYEGEVAGSELHDYFSDWEYYSDDYVDDDPALLRQNTQVGSPLKQPLNKRDDQNERPKRGRKRKLDETTDNQRPDAGDVTLISRCIKGTVWAKPNARGPPAYKEGQEGKVALMKNWRDVFAITDSGWGRSRRNTNDDESWAKDMSLADMGLESVPGQSFEGNGAERELEIGDEVQQDEDIDDDCVEGENKSSKGALPMASEGDDEEELPRKRTRLKSHHTPPARSVSPVAVETKNNPIQSRSSRAPGLPSTETTDKLPDRNSTHEGQDSTVTAPTTNGLAAKGGRKRKAAEDSDVEEAGPLKSTASSRAKRVASTKSKSTPTAPAPSRKTRSSRK</sequence>
<feature type="compositionally biased region" description="Polar residues" evidence="1">
    <location>
        <begin position="308"/>
        <end position="318"/>
    </location>
</feature>
<evidence type="ECO:0000313" key="3">
    <source>
        <dbReference type="Proteomes" id="UP001161757"/>
    </source>
</evidence>
<feature type="compositionally biased region" description="Acidic residues" evidence="1">
    <location>
        <begin position="210"/>
        <end position="226"/>
    </location>
</feature>